<dbReference type="Pfam" id="PF02733">
    <property type="entry name" value="Dak1"/>
    <property type="match status" value="1"/>
</dbReference>
<evidence type="ECO:0000313" key="2">
    <source>
        <dbReference type="EMBL" id="MDT2759908.1"/>
    </source>
</evidence>
<dbReference type="Proteomes" id="UP001181046">
    <property type="component" value="Unassembled WGS sequence"/>
</dbReference>
<accession>A0ABU3FB81</accession>
<dbReference type="RefSeq" id="WP_311830112.1">
    <property type="nucleotide sequence ID" value="NZ_JARQAJ010000005.1"/>
</dbReference>
<gene>
    <name evidence="2" type="ORF">P7H27_09035</name>
</gene>
<dbReference type="SUPFAM" id="SSF82549">
    <property type="entry name" value="DAK1/DegV-like"/>
    <property type="match status" value="1"/>
</dbReference>
<dbReference type="GO" id="GO:0016301">
    <property type="term" value="F:kinase activity"/>
    <property type="evidence" value="ECO:0007669"/>
    <property type="project" value="UniProtKB-KW"/>
</dbReference>
<dbReference type="InterPro" id="IPR050861">
    <property type="entry name" value="Dihydroxyacetone_Kinase"/>
</dbReference>
<protein>
    <submittedName>
        <fullName evidence="2">Dihydroxyacetone kinase subunit DhaK</fullName>
    </submittedName>
</protein>
<sequence>MKRLVNDGYDVVEEMLEGYVAANSSYVKLDEENPRVVVSKVISKEERVRIIVGGGSGHEPLFLGYVGADFADAAVVGNINTSPAPDACYRSVKAVDSGKGCLYLYGNYAGDVMNFDMGAEMAMEEDGIRVETVLVTDDVYSAKDKKNRRGVAGDVPVFKVAGSAAARGYDLDTVKTVTEKANNNTYSMGVALSSSTLPVTGKAIFEMADGEMEIGMGIHGEPGIERIKIESADKVIDEILTHILKDSKITSGDEVYVLVNGLGGLPVMDQYICYRRVHQILEEKGIIIHRSEVGNYATSMDMVGLSVTLVNLDEEIKELLDYPCDTPYYKIAKDSKFRFKK</sequence>
<feature type="domain" description="DhaK" evidence="1">
    <location>
        <begin position="7"/>
        <end position="329"/>
    </location>
</feature>
<dbReference type="InterPro" id="IPR004006">
    <property type="entry name" value="DhaK_dom"/>
</dbReference>
<dbReference type="Gene3D" id="3.30.1180.20">
    <property type="entry name" value="Dihydroxyacetone kinase, domain 2"/>
    <property type="match status" value="1"/>
</dbReference>
<reference evidence="2" key="1">
    <citation type="submission" date="2023-03" db="EMBL/GenBank/DDBJ databases">
        <authorList>
            <person name="Shen W."/>
            <person name="Cai J."/>
        </authorList>
    </citation>
    <scope>NUCLEOTIDE SEQUENCE</scope>
    <source>
        <strain evidence="2">P66-3</strain>
    </source>
</reference>
<dbReference type="PANTHER" id="PTHR28629:SF4">
    <property type="entry name" value="TRIOKINASE_FMN CYCLASE"/>
    <property type="match status" value="1"/>
</dbReference>
<evidence type="ECO:0000313" key="3">
    <source>
        <dbReference type="Proteomes" id="UP001181046"/>
    </source>
</evidence>
<name>A0ABU3FB81_9ENTE</name>
<keyword evidence="2" id="KW-0418">Kinase</keyword>
<dbReference type="PROSITE" id="PS51481">
    <property type="entry name" value="DHAK"/>
    <property type="match status" value="1"/>
</dbReference>
<dbReference type="PANTHER" id="PTHR28629">
    <property type="entry name" value="TRIOKINASE/FMN CYCLASE"/>
    <property type="match status" value="1"/>
</dbReference>
<keyword evidence="2" id="KW-0808">Transferase</keyword>
<proteinExistence type="predicted"/>
<organism evidence="2 3">
    <name type="scientific">Enterococcus xiangfangensis</name>
    <dbReference type="NCBI Taxonomy" id="1296537"/>
    <lineage>
        <taxon>Bacteria</taxon>
        <taxon>Bacillati</taxon>
        <taxon>Bacillota</taxon>
        <taxon>Bacilli</taxon>
        <taxon>Lactobacillales</taxon>
        <taxon>Enterococcaceae</taxon>
        <taxon>Enterococcus</taxon>
    </lineage>
</organism>
<keyword evidence="3" id="KW-1185">Reference proteome</keyword>
<dbReference type="EMBL" id="JARQAJ010000005">
    <property type="protein sequence ID" value="MDT2759908.1"/>
    <property type="molecule type" value="Genomic_DNA"/>
</dbReference>
<comment type="caution">
    <text evidence="2">The sequence shown here is derived from an EMBL/GenBank/DDBJ whole genome shotgun (WGS) entry which is preliminary data.</text>
</comment>
<evidence type="ECO:0000259" key="1">
    <source>
        <dbReference type="PROSITE" id="PS51481"/>
    </source>
</evidence>
<dbReference type="Gene3D" id="3.40.50.10440">
    <property type="entry name" value="Dihydroxyacetone kinase, domain 1"/>
    <property type="match status" value="1"/>
</dbReference>